<feature type="transmembrane region" description="Helical" evidence="2">
    <location>
        <begin position="84"/>
        <end position="101"/>
    </location>
</feature>
<dbReference type="Pfam" id="PF10935">
    <property type="entry name" value="DUF2637"/>
    <property type="match status" value="1"/>
</dbReference>
<evidence type="ECO:0000313" key="4">
    <source>
        <dbReference type="Proteomes" id="UP000624183"/>
    </source>
</evidence>
<organism evidence="3 4">
    <name type="scientific">Streptomyces rubiginosohelvolus</name>
    <dbReference type="NCBI Taxonomy" id="67362"/>
    <lineage>
        <taxon>Bacteria</taxon>
        <taxon>Bacillati</taxon>
        <taxon>Actinomycetota</taxon>
        <taxon>Actinomycetes</taxon>
        <taxon>Kitasatosporales</taxon>
        <taxon>Streptomycetaceae</taxon>
        <taxon>Streptomyces</taxon>
    </lineage>
</organism>
<keyword evidence="2" id="KW-1133">Transmembrane helix</keyword>
<keyword evidence="4" id="KW-1185">Reference proteome</keyword>
<dbReference type="InterPro" id="IPR021235">
    <property type="entry name" value="DUF2637"/>
</dbReference>
<dbReference type="Proteomes" id="UP000624183">
    <property type="component" value="Unassembled WGS sequence"/>
</dbReference>
<feature type="transmembrane region" description="Helical" evidence="2">
    <location>
        <begin position="107"/>
        <end position="127"/>
    </location>
</feature>
<proteinExistence type="predicted"/>
<reference evidence="4" key="1">
    <citation type="journal article" date="2019" name="Int. J. Syst. Evol. Microbiol.">
        <title>The Global Catalogue of Microorganisms (GCM) 10K type strain sequencing project: providing services to taxonomists for standard genome sequencing and annotation.</title>
        <authorList>
            <consortium name="The Broad Institute Genomics Platform"/>
            <consortium name="The Broad Institute Genome Sequencing Center for Infectious Disease"/>
            <person name="Wu L."/>
            <person name="Ma J."/>
        </authorList>
    </citation>
    <scope>NUCLEOTIDE SEQUENCE [LARGE SCALE GENOMIC DNA]</scope>
    <source>
        <strain evidence="4">JCM 4602</strain>
    </source>
</reference>
<evidence type="ECO:0000256" key="2">
    <source>
        <dbReference type="SAM" id="Phobius"/>
    </source>
</evidence>
<feature type="transmembrane region" description="Helical" evidence="2">
    <location>
        <begin position="12"/>
        <end position="36"/>
    </location>
</feature>
<keyword evidence="2" id="KW-0472">Membrane</keyword>
<dbReference type="EMBL" id="BMUW01000004">
    <property type="protein sequence ID" value="GGZ53114.1"/>
    <property type="molecule type" value="Genomic_DNA"/>
</dbReference>
<comment type="caution">
    <text evidence="3">The sequence shown here is derived from an EMBL/GenBank/DDBJ whole genome shotgun (WGS) entry which is preliminary data.</text>
</comment>
<sequence length="356" mass="38476">MPRPQLTAAQRRLVGTVAAGAVLIAAIGFVGSYAAVRQLAERQGFGDFAMAFPIGIDIGIVVLLALDLLLAWLRMPYPLLRHTAWLLTAATIAFNGATAWPDPVGTAMHAVTPLLFVVIVEAARNAVGRIADITADKHMDGVRLTRWLLSPIPTFRLWRRMKLWEIRSYEHVIRLEQERLTYRARLQSTYGRRWRWRAPVEDRLQLRLARYGQPLPAAEAAPVPTPVQPPATALALPAAQPQPDAAAPAAVEPQPPRLVLDLAPMDPPSPEVTATAQPEPQSPRPASVRPSDAALISRAVELAATGPLSGRRLQRELGIGQRRAPRILAAAEARIREAAAAQPSPTAPVAAAGAHP</sequence>
<evidence type="ECO:0000256" key="1">
    <source>
        <dbReference type="SAM" id="MobiDB-lite"/>
    </source>
</evidence>
<gene>
    <name evidence="3" type="ORF">GCM10010328_29910</name>
</gene>
<feature type="transmembrane region" description="Helical" evidence="2">
    <location>
        <begin position="48"/>
        <end position="72"/>
    </location>
</feature>
<dbReference type="PANTHER" id="PTHR23242:SF9">
    <property type="entry name" value="TRANSCRIPTION FACTOR HOXA13"/>
    <property type="match status" value="1"/>
</dbReference>
<feature type="region of interest" description="Disordered" evidence="1">
    <location>
        <begin position="337"/>
        <end position="356"/>
    </location>
</feature>
<evidence type="ECO:0008006" key="5">
    <source>
        <dbReference type="Google" id="ProtNLM"/>
    </source>
</evidence>
<protein>
    <recommendedName>
        <fullName evidence="5">DUF2637 domain-containing protein</fullName>
    </recommendedName>
</protein>
<dbReference type="PANTHER" id="PTHR23242">
    <property type="entry name" value="TRANSCRIPTION FACTOR HOXA13"/>
    <property type="match status" value="1"/>
</dbReference>
<feature type="region of interest" description="Disordered" evidence="1">
    <location>
        <begin position="259"/>
        <end position="291"/>
    </location>
</feature>
<name>A0ABQ3BUM5_9ACTN</name>
<evidence type="ECO:0000313" key="3">
    <source>
        <dbReference type="EMBL" id="GGZ53114.1"/>
    </source>
</evidence>
<accession>A0ABQ3BUM5</accession>
<keyword evidence="2" id="KW-0812">Transmembrane</keyword>